<dbReference type="PANTHER" id="PTHR41247:SF1">
    <property type="entry name" value="HTH-TYPE TRANSCRIPTIONAL REPRESSOR YCNK"/>
    <property type="match status" value="1"/>
</dbReference>
<comment type="caution">
    <text evidence="2">The sequence shown here is derived from an EMBL/GenBank/DDBJ whole genome shotgun (WGS) entry which is preliminary data.</text>
</comment>
<dbReference type="EMBL" id="VTAW01000026">
    <property type="protein sequence ID" value="TYT60938.1"/>
    <property type="molecule type" value="Genomic_DNA"/>
</dbReference>
<keyword evidence="3" id="KW-1185">Reference proteome</keyword>
<dbReference type="AlphaFoldDB" id="A0A5D5AGJ2"/>
<dbReference type="Pfam" id="PF05573">
    <property type="entry name" value="NosL"/>
    <property type="match status" value="1"/>
</dbReference>
<dbReference type="Proteomes" id="UP000324104">
    <property type="component" value="Unassembled WGS sequence"/>
</dbReference>
<gene>
    <name evidence="2" type="ORF">FYC77_16150</name>
</gene>
<evidence type="ECO:0000313" key="2">
    <source>
        <dbReference type="EMBL" id="TYT60938.1"/>
    </source>
</evidence>
<evidence type="ECO:0000313" key="3">
    <source>
        <dbReference type="Proteomes" id="UP000324104"/>
    </source>
</evidence>
<accession>A0A5D5AGJ2</accession>
<feature type="region of interest" description="Disordered" evidence="1">
    <location>
        <begin position="30"/>
        <end position="52"/>
    </location>
</feature>
<organism evidence="2 3">
    <name type="scientific">Natrialba swarupiae</name>
    <dbReference type="NCBI Taxonomy" id="2448032"/>
    <lineage>
        <taxon>Archaea</taxon>
        <taxon>Methanobacteriati</taxon>
        <taxon>Methanobacteriota</taxon>
        <taxon>Stenosarchaea group</taxon>
        <taxon>Halobacteria</taxon>
        <taxon>Halobacteriales</taxon>
        <taxon>Natrialbaceae</taxon>
        <taxon>Natrialba</taxon>
    </lineage>
</organism>
<feature type="compositionally biased region" description="Acidic residues" evidence="1">
    <location>
        <begin position="34"/>
        <end position="49"/>
    </location>
</feature>
<sequence>MADRTPSARWRRRRVLSAVGAGTLVGVAGCVGSDGEDGEGDVVDPDDGGEPSPFLVDHSGDGPKTFAGEHMCGVCSMAVTDYSDRNAQLAHENGDGMMFCSPGCLFAYAVAPGHFDGPDSDIAGVWVTDFETGELIDGFEAFYALEHDEMRVDDPMGIDPRVYEDEAAALEYVDQYDDLGADDVITFAEVDEDVARLYRSARLP</sequence>
<dbReference type="InterPro" id="IPR008719">
    <property type="entry name" value="N2O_reductase_NosL"/>
</dbReference>
<proteinExistence type="predicted"/>
<reference evidence="2 3" key="1">
    <citation type="submission" date="2019-08" db="EMBL/GenBank/DDBJ databases">
        <title>Archaea genome.</title>
        <authorList>
            <person name="Kajale S."/>
            <person name="Shouche Y."/>
            <person name="Deshpande N."/>
            <person name="Sharma A."/>
        </authorList>
    </citation>
    <scope>NUCLEOTIDE SEQUENCE [LARGE SCALE GENOMIC DNA]</scope>
    <source>
        <strain evidence="2 3">ESP3B_9</strain>
    </source>
</reference>
<dbReference type="RefSeq" id="WP_149082528.1">
    <property type="nucleotide sequence ID" value="NZ_VTAW01000026.1"/>
</dbReference>
<protein>
    <recommendedName>
        <fullName evidence="4">Nitrous oxide reductase accessory protein NosL</fullName>
    </recommendedName>
</protein>
<evidence type="ECO:0008006" key="4">
    <source>
        <dbReference type="Google" id="ProtNLM"/>
    </source>
</evidence>
<dbReference type="PANTHER" id="PTHR41247">
    <property type="entry name" value="HTH-TYPE TRANSCRIPTIONAL REPRESSOR YCNK"/>
    <property type="match status" value="1"/>
</dbReference>
<dbReference type="PROSITE" id="PS51257">
    <property type="entry name" value="PROKAR_LIPOPROTEIN"/>
    <property type="match status" value="1"/>
</dbReference>
<name>A0A5D5AGJ2_9EURY</name>
<dbReference type="SUPFAM" id="SSF160387">
    <property type="entry name" value="NosL/MerB-like"/>
    <property type="match status" value="1"/>
</dbReference>
<evidence type="ECO:0000256" key="1">
    <source>
        <dbReference type="SAM" id="MobiDB-lite"/>
    </source>
</evidence>